<dbReference type="Proteomes" id="UP000271339">
    <property type="component" value="Unassembled WGS sequence"/>
</dbReference>
<accession>A0A3L9YEY0</accession>
<organism evidence="2 3">
    <name type="scientific">Ulvibacter antarcticus</name>
    <dbReference type="NCBI Taxonomy" id="442714"/>
    <lineage>
        <taxon>Bacteria</taxon>
        <taxon>Pseudomonadati</taxon>
        <taxon>Bacteroidota</taxon>
        <taxon>Flavobacteriia</taxon>
        <taxon>Flavobacteriales</taxon>
        <taxon>Flavobacteriaceae</taxon>
        <taxon>Ulvibacter</taxon>
    </lineage>
</organism>
<dbReference type="OrthoDB" id="1466811at2"/>
<feature type="signal peptide" evidence="1">
    <location>
        <begin position="1"/>
        <end position="22"/>
    </location>
</feature>
<reference evidence="2 3" key="1">
    <citation type="submission" date="2018-10" db="EMBL/GenBank/DDBJ databases">
        <title>Genomic Encyclopedia of Archaeal and Bacterial Type Strains, Phase II (KMG-II): from individual species to whole genera.</title>
        <authorList>
            <person name="Goeker M."/>
        </authorList>
    </citation>
    <scope>NUCLEOTIDE SEQUENCE [LARGE SCALE GENOMIC DNA]</scope>
    <source>
        <strain evidence="2 3">DSM 23424</strain>
    </source>
</reference>
<dbReference type="AlphaFoldDB" id="A0A3L9YEY0"/>
<gene>
    <name evidence="2" type="ORF">BXY75_2483</name>
</gene>
<dbReference type="RefSeq" id="WP_121908042.1">
    <property type="nucleotide sequence ID" value="NZ_REFC01000014.1"/>
</dbReference>
<sequence length="357" mass="40282">MKIVTYCITLTMWVLALTYANAQETQEENVKISILKNKKEDIINAEKEALKNEVLVINGALDQGAITASEAENKKKLAAEKHALNIENKIAIIDNHIALLERNGEVGLNTESGKISIGIGDLGDDGDFILGIKINDGQQKERAYDKRTFSDIVVAFGLNNAIADGQSIDDSPYKIGGSRFAEFGISWNTRVFKESNWLRFKYGLSFQFNGLKPEDNRYFVDNGATTQLEEFAIDLDKSKFRMDNLVVPVFFEIGPSKKREYDDYFRYDTDNSFKIGFGGYAGINLSTRQKLKFSDDGEDVKQKLKANYNTNNFIYGLAAYVGYGDTSLYLKYDLNPIFKDNLIEERNVSLGLRFDLD</sequence>
<dbReference type="EMBL" id="REFC01000014">
    <property type="protein sequence ID" value="RMA57679.1"/>
    <property type="molecule type" value="Genomic_DNA"/>
</dbReference>
<proteinExistence type="predicted"/>
<evidence type="ECO:0000313" key="2">
    <source>
        <dbReference type="EMBL" id="RMA57679.1"/>
    </source>
</evidence>
<keyword evidence="3" id="KW-1185">Reference proteome</keyword>
<comment type="caution">
    <text evidence="2">The sequence shown here is derived from an EMBL/GenBank/DDBJ whole genome shotgun (WGS) entry which is preliminary data.</text>
</comment>
<evidence type="ECO:0000313" key="3">
    <source>
        <dbReference type="Proteomes" id="UP000271339"/>
    </source>
</evidence>
<evidence type="ECO:0008006" key="4">
    <source>
        <dbReference type="Google" id="ProtNLM"/>
    </source>
</evidence>
<name>A0A3L9YEY0_9FLAO</name>
<feature type="chain" id="PRO_5018198836" description="Outer membrane protein with beta-barrel domain" evidence="1">
    <location>
        <begin position="23"/>
        <end position="357"/>
    </location>
</feature>
<protein>
    <recommendedName>
        <fullName evidence="4">Outer membrane protein with beta-barrel domain</fullName>
    </recommendedName>
</protein>
<keyword evidence="1" id="KW-0732">Signal</keyword>
<evidence type="ECO:0000256" key="1">
    <source>
        <dbReference type="SAM" id="SignalP"/>
    </source>
</evidence>